<proteinExistence type="predicted"/>
<feature type="region of interest" description="Disordered" evidence="1">
    <location>
        <begin position="1"/>
        <end position="29"/>
    </location>
</feature>
<organism evidence="3 4">
    <name type="scientific">Fodinicola feengrottensis</name>
    <dbReference type="NCBI Taxonomy" id="435914"/>
    <lineage>
        <taxon>Bacteria</taxon>
        <taxon>Bacillati</taxon>
        <taxon>Actinomycetota</taxon>
        <taxon>Actinomycetes</taxon>
        <taxon>Mycobacteriales</taxon>
        <taxon>Fodinicola</taxon>
    </lineage>
</organism>
<protein>
    <submittedName>
        <fullName evidence="3">Uncharacterized protein</fullName>
    </submittedName>
</protein>
<dbReference type="RefSeq" id="WP_344311350.1">
    <property type="nucleotide sequence ID" value="NZ_BAAANY010000011.1"/>
</dbReference>
<gene>
    <name evidence="3" type="ORF">GCM10009765_35460</name>
</gene>
<evidence type="ECO:0000256" key="2">
    <source>
        <dbReference type="SAM" id="Phobius"/>
    </source>
</evidence>
<keyword evidence="2" id="KW-0472">Membrane</keyword>
<evidence type="ECO:0000313" key="4">
    <source>
        <dbReference type="Proteomes" id="UP001500618"/>
    </source>
</evidence>
<evidence type="ECO:0000256" key="1">
    <source>
        <dbReference type="SAM" id="MobiDB-lite"/>
    </source>
</evidence>
<keyword evidence="4" id="KW-1185">Reference proteome</keyword>
<dbReference type="Proteomes" id="UP001500618">
    <property type="component" value="Unassembled WGS sequence"/>
</dbReference>
<evidence type="ECO:0000313" key="3">
    <source>
        <dbReference type="EMBL" id="GAA1683151.1"/>
    </source>
</evidence>
<name>A0ABN2H780_9ACTN</name>
<feature type="transmembrane region" description="Helical" evidence="2">
    <location>
        <begin position="38"/>
        <end position="57"/>
    </location>
</feature>
<comment type="caution">
    <text evidence="3">The sequence shown here is derived from an EMBL/GenBank/DDBJ whole genome shotgun (WGS) entry which is preliminary data.</text>
</comment>
<sequence>MSMVEGLDRPAPARAGRRGVDREHGGRFPANRFTATDLLAKVVLNVAALAGLLVLALRENGHELAAKRP</sequence>
<keyword evidence="2" id="KW-1133">Transmembrane helix</keyword>
<accession>A0ABN2H780</accession>
<reference evidence="3 4" key="1">
    <citation type="journal article" date="2019" name="Int. J. Syst. Evol. Microbiol.">
        <title>The Global Catalogue of Microorganisms (GCM) 10K type strain sequencing project: providing services to taxonomists for standard genome sequencing and annotation.</title>
        <authorList>
            <consortium name="The Broad Institute Genomics Platform"/>
            <consortium name="The Broad Institute Genome Sequencing Center for Infectious Disease"/>
            <person name="Wu L."/>
            <person name="Ma J."/>
        </authorList>
    </citation>
    <scope>NUCLEOTIDE SEQUENCE [LARGE SCALE GENOMIC DNA]</scope>
    <source>
        <strain evidence="3 4">JCM 14718</strain>
    </source>
</reference>
<keyword evidence="2" id="KW-0812">Transmembrane</keyword>
<dbReference type="EMBL" id="BAAANY010000011">
    <property type="protein sequence ID" value="GAA1683151.1"/>
    <property type="molecule type" value="Genomic_DNA"/>
</dbReference>